<evidence type="ECO:0000256" key="1">
    <source>
        <dbReference type="SAM" id="MobiDB-lite"/>
    </source>
</evidence>
<reference evidence="2" key="1">
    <citation type="submission" date="2019-10" db="EMBL/GenBank/DDBJ databases">
        <authorList>
            <consortium name="DOE Joint Genome Institute"/>
            <person name="Kuo A."/>
            <person name="Miyauchi S."/>
            <person name="Kiss E."/>
            <person name="Drula E."/>
            <person name="Kohler A."/>
            <person name="Sanchez-Garcia M."/>
            <person name="Andreopoulos B."/>
            <person name="Barry K.W."/>
            <person name="Bonito G."/>
            <person name="Buee M."/>
            <person name="Carver A."/>
            <person name="Chen C."/>
            <person name="Cichocki N."/>
            <person name="Clum A."/>
            <person name="Culley D."/>
            <person name="Crous P.W."/>
            <person name="Fauchery L."/>
            <person name="Girlanda M."/>
            <person name="Hayes R."/>
            <person name="Keri Z."/>
            <person name="LaButti K."/>
            <person name="Lipzen A."/>
            <person name="Lombard V."/>
            <person name="Magnuson J."/>
            <person name="Maillard F."/>
            <person name="Morin E."/>
            <person name="Murat C."/>
            <person name="Nolan M."/>
            <person name="Ohm R."/>
            <person name="Pangilinan J."/>
            <person name="Pereira M."/>
            <person name="Perotto S."/>
            <person name="Peter M."/>
            <person name="Riley R."/>
            <person name="Sitrit Y."/>
            <person name="Stielow B."/>
            <person name="Szollosi G."/>
            <person name="Zifcakova L."/>
            <person name="Stursova M."/>
            <person name="Spatafora J.W."/>
            <person name="Tedersoo L."/>
            <person name="Vaario L.-M."/>
            <person name="Yamada A."/>
            <person name="Yan M."/>
            <person name="Wang P."/>
            <person name="Xu J."/>
            <person name="Bruns T."/>
            <person name="Baldrian P."/>
            <person name="Vilgalys R."/>
            <person name="Henrissat B."/>
            <person name="Grigoriev I.V."/>
            <person name="Hibbett D."/>
            <person name="Nagy L.G."/>
            <person name="Martin F.M."/>
        </authorList>
    </citation>
    <scope>NUCLEOTIDE SEQUENCE</scope>
    <source>
        <strain evidence="2">Prilba</strain>
    </source>
</reference>
<organism evidence="2 3">
    <name type="scientific">Russula ochroleuca</name>
    <dbReference type="NCBI Taxonomy" id="152965"/>
    <lineage>
        <taxon>Eukaryota</taxon>
        <taxon>Fungi</taxon>
        <taxon>Dikarya</taxon>
        <taxon>Basidiomycota</taxon>
        <taxon>Agaricomycotina</taxon>
        <taxon>Agaricomycetes</taxon>
        <taxon>Russulales</taxon>
        <taxon>Russulaceae</taxon>
        <taxon>Russula</taxon>
    </lineage>
</organism>
<dbReference type="EMBL" id="WHVB01000028">
    <property type="protein sequence ID" value="KAF8469357.1"/>
    <property type="molecule type" value="Genomic_DNA"/>
</dbReference>
<feature type="compositionally biased region" description="Basic and acidic residues" evidence="1">
    <location>
        <begin position="55"/>
        <end position="70"/>
    </location>
</feature>
<evidence type="ECO:0000313" key="3">
    <source>
        <dbReference type="Proteomes" id="UP000759537"/>
    </source>
</evidence>
<dbReference type="Proteomes" id="UP000759537">
    <property type="component" value="Unassembled WGS sequence"/>
</dbReference>
<evidence type="ECO:0000313" key="2">
    <source>
        <dbReference type="EMBL" id="KAF8469357.1"/>
    </source>
</evidence>
<gene>
    <name evidence="2" type="ORF">DFH94DRAFT_795794</name>
</gene>
<feature type="region of interest" description="Disordered" evidence="1">
    <location>
        <begin position="1"/>
        <end position="31"/>
    </location>
</feature>
<feature type="region of interest" description="Disordered" evidence="1">
    <location>
        <begin position="43"/>
        <end position="78"/>
    </location>
</feature>
<sequence length="362" mass="40639">MHLLALAKSHISDITRPKSSTGKRNKGHSRKYSKAILKAAIKVKNCQKQSASKSESTESRNDSSDEEPRTSRVRKKVKQAIDIDEEVKNEQEEVEVEETTKDLLMIFSDLVVVKFKMKETYETVKGRWCLPCKICEKNMESRRPSAQVEIQVVACIYKFTMSCINNSAKMGIYLRTTIILSTADGWTANNTKASCLGMTAHWIDVDKGKWRMHSEVVGFQGVSGEHSGWNLGCLEHIVNLANIAVMGHITKIAAVENATAIWEYDLDLPNNCLLGGSLDVIAAVCTIAIKIQASGQHIEYFEKLQLNCKVDVPLRIPLHSNVRWDALYGPITTVCRNGQTVKKIPWNAFQLTDADWERVKDV</sequence>
<feature type="compositionally biased region" description="Basic residues" evidence="1">
    <location>
        <begin position="21"/>
        <end position="31"/>
    </location>
</feature>
<dbReference type="OrthoDB" id="2749294at2759"/>
<accession>A0A9P5JXW9</accession>
<proteinExistence type="predicted"/>
<dbReference type="AlphaFoldDB" id="A0A9P5JXW9"/>
<name>A0A9P5JXW9_9AGAM</name>
<keyword evidence="3" id="KW-1185">Reference proteome</keyword>
<comment type="caution">
    <text evidence="2">The sequence shown here is derived from an EMBL/GenBank/DDBJ whole genome shotgun (WGS) entry which is preliminary data.</text>
</comment>
<reference evidence="2" key="2">
    <citation type="journal article" date="2020" name="Nat. Commun.">
        <title>Large-scale genome sequencing of mycorrhizal fungi provides insights into the early evolution of symbiotic traits.</title>
        <authorList>
            <person name="Miyauchi S."/>
            <person name="Kiss E."/>
            <person name="Kuo A."/>
            <person name="Drula E."/>
            <person name="Kohler A."/>
            <person name="Sanchez-Garcia M."/>
            <person name="Morin E."/>
            <person name="Andreopoulos B."/>
            <person name="Barry K.W."/>
            <person name="Bonito G."/>
            <person name="Buee M."/>
            <person name="Carver A."/>
            <person name="Chen C."/>
            <person name="Cichocki N."/>
            <person name="Clum A."/>
            <person name="Culley D."/>
            <person name="Crous P.W."/>
            <person name="Fauchery L."/>
            <person name="Girlanda M."/>
            <person name="Hayes R.D."/>
            <person name="Keri Z."/>
            <person name="LaButti K."/>
            <person name="Lipzen A."/>
            <person name="Lombard V."/>
            <person name="Magnuson J."/>
            <person name="Maillard F."/>
            <person name="Murat C."/>
            <person name="Nolan M."/>
            <person name="Ohm R.A."/>
            <person name="Pangilinan J."/>
            <person name="Pereira M.F."/>
            <person name="Perotto S."/>
            <person name="Peter M."/>
            <person name="Pfister S."/>
            <person name="Riley R."/>
            <person name="Sitrit Y."/>
            <person name="Stielow J.B."/>
            <person name="Szollosi G."/>
            <person name="Zifcakova L."/>
            <person name="Stursova M."/>
            <person name="Spatafora J.W."/>
            <person name="Tedersoo L."/>
            <person name="Vaario L.M."/>
            <person name="Yamada A."/>
            <person name="Yan M."/>
            <person name="Wang P."/>
            <person name="Xu J."/>
            <person name="Bruns T."/>
            <person name="Baldrian P."/>
            <person name="Vilgalys R."/>
            <person name="Dunand C."/>
            <person name="Henrissat B."/>
            <person name="Grigoriev I.V."/>
            <person name="Hibbett D."/>
            <person name="Nagy L.G."/>
            <person name="Martin F.M."/>
        </authorList>
    </citation>
    <scope>NUCLEOTIDE SEQUENCE</scope>
    <source>
        <strain evidence="2">Prilba</strain>
    </source>
</reference>
<protein>
    <submittedName>
        <fullName evidence="2">Uncharacterized protein</fullName>
    </submittedName>
</protein>